<name>A0ACB8T4M9_9AGAM</name>
<sequence>MPASELTLSHRRTLAARQGEKDDQLHSLPRPNVILGRLPVVNNTAIMIAVFILFPRHIRIIKEKMEAMRADVRSFQKYIWGEAAPSKESVEDGREDLVGDLAANMCHRYPDVKVKKRIWYQAGS</sequence>
<evidence type="ECO:0000313" key="1">
    <source>
        <dbReference type="EMBL" id="KAI0063452.1"/>
    </source>
</evidence>
<keyword evidence="2" id="KW-1185">Reference proteome</keyword>
<gene>
    <name evidence="1" type="ORF">BV25DRAFT_1837780</name>
</gene>
<dbReference type="EMBL" id="MU277203">
    <property type="protein sequence ID" value="KAI0063452.1"/>
    <property type="molecule type" value="Genomic_DNA"/>
</dbReference>
<proteinExistence type="predicted"/>
<accession>A0ACB8T4M9</accession>
<evidence type="ECO:0000313" key="2">
    <source>
        <dbReference type="Proteomes" id="UP000814140"/>
    </source>
</evidence>
<organism evidence="1 2">
    <name type="scientific">Artomyces pyxidatus</name>
    <dbReference type="NCBI Taxonomy" id="48021"/>
    <lineage>
        <taxon>Eukaryota</taxon>
        <taxon>Fungi</taxon>
        <taxon>Dikarya</taxon>
        <taxon>Basidiomycota</taxon>
        <taxon>Agaricomycotina</taxon>
        <taxon>Agaricomycetes</taxon>
        <taxon>Russulales</taxon>
        <taxon>Auriscalpiaceae</taxon>
        <taxon>Artomyces</taxon>
    </lineage>
</organism>
<dbReference type="Proteomes" id="UP000814140">
    <property type="component" value="Unassembled WGS sequence"/>
</dbReference>
<comment type="caution">
    <text evidence="1">The sequence shown here is derived from an EMBL/GenBank/DDBJ whole genome shotgun (WGS) entry which is preliminary data.</text>
</comment>
<protein>
    <submittedName>
        <fullName evidence="1">Uncharacterized protein</fullName>
    </submittedName>
</protein>
<reference evidence="1" key="1">
    <citation type="submission" date="2021-03" db="EMBL/GenBank/DDBJ databases">
        <authorList>
            <consortium name="DOE Joint Genome Institute"/>
            <person name="Ahrendt S."/>
            <person name="Looney B.P."/>
            <person name="Miyauchi S."/>
            <person name="Morin E."/>
            <person name="Drula E."/>
            <person name="Courty P.E."/>
            <person name="Chicoki N."/>
            <person name="Fauchery L."/>
            <person name="Kohler A."/>
            <person name="Kuo A."/>
            <person name="Labutti K."/>
            <person name="Pangilinan J."/>
            <person name="Lipzen A."/>
            <person name="Riley R."/>
            <person name="Andreopoulos W."/>
            <person name="He G."/>
            <person name="Johnson J."/>
            <person name="Barry K.W."/>
            <person name="Grigoriev I.V."/>
            <person name="Nagy L."/>
            <person name="Hibbett D."/>
            <person name="Henrissat B."/>
            <person name="Matheny P.B."/>
            <person name="Labbe J."/>
            <person name="Martin F."/>
        </authorList>
    </citation>
    <scope>NUCLEOTIDE SEQUENCE</scope>
    <source>
        <strain evidence="1">HHB10654</strain>
    </source>
</reference>
<reference evidence="1" key="2">
    <citation type="journal article" date="2022" name="New Phytol.">
        <title>Evolutionary transition to the ectomycorrhizal habit in the genomes of a hyperdiverse lineage of mushroom-forming fungi.</title>
        <authorList>
            <person name="Looney B."/>
            <person name="Miyauchi S."/>
            <person name="Morin E."/>
            <person name="Drula E."/>
            <person name="Courty P.E."/>
            <person name="Kohler A."/>
            <person name="Kuo A."/>
            <person name="LaButti K."/>
            <person name="Pangilinan J."/>
            <person name="Lipzen A."/>
            <person name="Riley R."/>
            <person name="Andreopoulos W."/>
            <person name="He G."/>
            <person name="Johnson J."/>
            <person name="Nolan M."/>
            <person name="Tritt A."/>
            <person name="Barry K.W."/>
            <person name="Grigoriev I.V."/>
            <person name="Nagy L.G."/>
            <person name="Hibbett D."/>
            <person name="Henrissat B."/>
            <person name="Matheny P.B."/>
            <person name="Labbe J."/>
            <person name="Martin F.M."/>
        </authorList>
    </citation>
    <scope>NUCLEOTIDE SEQUENCE</scope>
    <source>
        <strain evidence="1">HHB10654</strain>
    </source>
</reference>